<dbReference type="KEGG" id="rarg:115742012"/>
<dbReference type="OrthoDB" id="691358at2759"/>
<dbReference type="RefSeq" id="XP_030531935.1">
    <property type="nucleotide sequence ID" value="XM_030676075.2"/>
</dbReference>
<gene>
    <name evidence="2" type="primary">LOC115742012</name>
</gene>
<proteinExistence type="predicted"/>
<sequence>MEGLIPFVYRAIVQYRNGNQGLLATWFPESPSASYMRLPGDSGRLQASDIHLFRPDCSFNDPTSTPPPTATGTAATATVTTSTTQVIVSSGVQSPIYRLSTRRIVA</sequence>
<evidence type="ECO:0000313" key="1">
    <source>
        <dbReference type="Proteomes" id="UP000827889"/>
    </source>
</evidence>
<protein>
    <submittedName>
        <fullName evidence="2">Uncharacterized protein LOC115742012</fullName>
    </submittedName>
</protein>
<organism evidence="1 2">
    <name type="scientific">Rhodamnia argentea</name>
    <dbReference type="NCBI Taxonomy" id="178133"/>
    <lineage>
        <taxon>Eukaryota</taxon>
        <taxon>Viridiplantae</taxon>
        <taxon>Streptophyta</taxon>
        <taxon>Embryophyta</taxon>
        <taxon>Tracheophyta</taxon>
        <taxon>Spermatophyta</taxon>
        <taxon>Magnoliopsida</taxon>
        <taxon>eudicotyledons</taxon>
        <taxon>Gunneridae</taxon>
        <taxon>Pentapetalae</taxon>
        <taxon>rosids</taxon>
        <taxon>malvids</taxon>
        <taxon>Myrtales</taxon>
        <taxon>Myrtaceae</taxon>
        <taxon>Myrtoideae</taxon>
        <taxon>Myrteae</taxon>
        <taxon>Australasian group</taxon>
        <taxon>Rhodamnia</taxon>
    </lineage>
</organism>
<dbReference type="PANTHER" id="PTHR34670">
    <property type="entry name" value="EXPRESSED PROTEIN"/>
    <property type="match status" value="1"/>
</dbReference>
<dbReference type="GeneID" id="115742012"/>
<name>A0A8B8PAT7_9MYRT</name>
<accession>A0A8B8PAT7</accession>
<dbReference type="PANTHER" id="PTHR34670:SF8">
    <property type="entry name" value="EXPRESSED PROTEIN"/>
    <property type="match status" value="1"/>
</dbReference>
<evidence type="ECO:0000313" key="2">
    <source>
        <dbReference type="RefSeq" id="XP_030531935.1"/>
    </source>
</evidence>
<dbReference type="AlphaFoldDB" id="A0A8B8PAT7"/>
<dbReference type="Proteomes" id="UP000827889">
    <property type="component" value="Chromosome 10"/>
</dbReference>
<reference evidence="2" key="1">
    <citation type="submission" date="2025-08" db="UniProtKB">
        <authorList>
            <consortium name="RefSeq"/>
        </authorList>
    </citation>
    <scope>IDENTIFICATION</scope>
    <source>
        <tissue evidence="2">Leaf</tissue>
    </source>
</reference>
<keyword evidence="1" id="KW-1185">Reference proteome</keyword>